<comment type="caution">
    <text evidence="2">The sequence shown here is derived from an EMBL/GenBank/DDBJ whole genome shotgun (WGS) entry which is preliminary data.</text>
</comment>
<feature type="compositionally biased region" description="Polar residues" evidence="1">
    <location>
        <begin position="83"/>
        <end position="98"/>
    </location>
</feature>
<organism evidence="2 3">
    <name type="scientific">Cymbomonas tetramitiformis</name>
    <dbReference type="NCBI Taxonomy" id="36881"/>
    <lineage>
        <taxon>Eukaryota</taxon>
        <taxon>Viridiplantae</taxon>
        <taxon>Chlorophyta</taxon>
        <taxon>Pyramimonadophyceae</taxon>
        <taxon>Pyramimonadales</taxon>
        <taxon>Pyramimonadaceae</taxon>
        <taxon>Cymbomonas</taxon>
    </lineage>
</organism>
<evidence type="ECO:0000256" key="1">
    <source>
        <dbReference type="SAM" id="MobiDB-lite"/>
    </source>
</evidence>
<accession>A0AAE0GGT5</accession>
<feature type="region of interest" description="Disordered" evidence="1">
    <location>
        <begin position="73"/>
        <end position="231"/>
    </location>
</feature>
<keyword evidence="3" id="KW-1185">Reference proteome</keyword>
<sequence length="447" mass="45303">ERPAPAVLARPPERHADRGSAGFQHKSLGAKIPMPTLSPRDPALNSTVAKTLAARGRQAIKEDLKISAAPALAGSFLGPLPSPTRSAGSDPDTISPTDQPLVPEPPSSRFQGRSAAPLTAQSSRGAGATFGRGLKDPAPEHLDAAAKGGAGERDAGSTAGAAVDESGGKPAAAQGPPRTALQGAAQPGGEPPFARALLKDFEHTEGAPDEAEHIEAEDLAPTTEEVLKNHPRSLLRDFHQAASAAEDPLVEGRSLLKDFQKASDGPQQGGEGKAAALAEMQPLPSDSAAQGERGAGEASREEGNGGSREAEASGAKALLTEFQKVAEGQAEPREAAGAAPAGGKSLLREFHQAAVVGASAAPPEAPELLQQFQVAAVEPKRGGELQGVGKSLLGEFEQAETTTAEAGSTDGQDPALSGAAHPHGAQPADKEGDEQHAAGTPPTRFSG</sequence>
<evidence type="ECO:0000313" key="2">
    <source>
        <dbReference type="EMBL" id="KAK3277680.1"/>
    </source>
</evidence>
<feature type="compositionally biased region" description="Basic and acidic residues" evidence="1">
    <location>
        <begin position="133"/>
        <end position="155"/>
    </location>
</feature>
<feature type="region of interest" description="Disordered" evidence="1">
    <location>
        <begin position="384"/>
        <end position="447"/>
    </location>
</feature>
<feature type="region of interest" description="Disordered" evidence="1">
    <location>
        <begin position="1"/>
        <end position="43"/>
    </location>
</feature>
<dbReference type="AlphaFoldDB" id="A0AAE0GGT5"/>
<protein>
    <submittedName>
        <fullName evidence="2">Uncharacterized protein</fullName>
    </submittedName>
</protein>
<dbReference type="EMBL" id="LGRX02005977">
    <property type="protein sequence ID" value="KAK3277680.1"/>
    <property type="molecule type" value="Genomic_DNA"/>
</dbReference>
<reference evidence="2 3" key="1">
    <citation type="journal article" date="2015" name="Genome Biol. Evol.">
        <title>Comparative Genomics of a Bacterivorous Green Alga Reveals Evolutionary Causalities and Consequences of Phago-Mixotrophic Mode of Nutrition.</title>
        <authorList>
            <person name="Burns J.A."/>
            <person name="Paasch A."/>
            <person name="Narechania A."/>
            <person name="Kim E."/>
        </authorList>
    </citation>
    <scope>NUCLEOTIDE SEQUENCE [LARGE SCALE GENOMIC DNA]</scope>
    <source>
        <strain evidence="2 3">PLY_AMNH</strain>
    </source>
</reference>
<feature type="non-terminal residue" evidence="2">
    <location>
        <position position="1"/>
    </location>
</feature>
<evidence type="ECO:0000313" key="3">
    <source>
        <dbReference type="Proteomes" id="UP001190700"/>
    </source>
</evidence>
<dbReference type="Proteomes" id="UP001190700">
    <property type="component" value="Unassembled WGS sequence"/>
</dbReference>
<feature type="compositionally biased region" description="Basic and acidic residues" evidence="1">
    <location>
        <begin position="294"/>
        <end position="311"/>
    </location>
</feature>
<proteinExistence type="predicted"/>
<feature type="compositionally biased region" description="Basic and acidic residues" evidence="1">
    <location>
        <begin position="197"/>
        <end position="216"/>
    </location>
</feature>
<feature type="region of interest" description="Disordered" evidence="1">
    <location>
        <begin position="255"/>
        <end position="342"/>
    </location>
</feature>
<name>A0AAE0GGT5_9CHLO</name>
<gene>
    <name evidence="2" type="ORF">CYMTET_14326</name>
</gene>